<dbReference type="InterPro" id="IPR001155">
    <property type="entry name" value="OxRdtase_FMN_N"/>
</dbReference>
<dbReference type="InterPro" id="IPR051799">
    <property type="entry name" value="NADH_flavin_oxidoreductase"/>
</dbReference>
<evidence type="ECO:0000256" key="1">
    <source>
        <dbReference type="ARBA" id="ARBA00022630"/>
    </source>
</evidence>
<comment type="caution">
    <text evidence="4">The sequence shown here is derived from an EMBL/GenBank/DDBJ whole genome shotgun (WGS) entry which is preliminary data.</text>
</comment>
<name>A0ABV3G3X2_9NOCA</name>
<feature type="domain" description="NADH:flavin oxidoreductase/NADH oxidase N-terminal" evidence="3">
    <location>
        <begin position="4"/>
        <end position="241"/>
    </location>
</feature>
<dbReference type="InterPro" id="IPR013785">
    <property type="entry name" value="Aldolase_TIM"/>
</dbReference>
<dbReference type="Gene3D" id="3.20.20.70">
    <property type="entry name" value="Aldolase class I"/>
    <property type="match status" value="1"/>
</dbReference>
<proteinExistence type="predicted"/>
<dbReference type="PANTHER" id="PTHR43656">
    <property type="entry name" value="BINDING OXIDOREDUCTASE, PUTATIVE (AFU_ORTHOLOGUE AFUA_2G08260)-RELATED"/>
    <property type="match status" value="1"/>
</dbReference>
<dbReference type="PANTHER" id="PTHR43656:SF2">
    <property type="entry name" value="BINDING OXIDOREDUCTASE, PUTATIVE (AFU_ORTHOLOGUE AFUA_2G08260)-RELATED"/>
    <property type="match status" value="1"/>
</dbReference>
<evidence type="ECO:0000256" key="2">
    <source>
        <dbReference type="ARBA" id="ARBA00023002"/>
    </source>
</evidence>
<dbReference type="RefSeq" id="WP_357789384.1">
    <property type="nucleotide sequence ID" value="NZ_JBFAKC010000021.1"/>
</dbReference>
<dbReference type="EMBL" id="JBFAKC010000021">
    <property type="protein sequence ID" value="MEV0712384.1"/>
    <property type="molecule type" value="Genomic_DNA"/>
</dbReference>
<protein>
    <submittedName>
        <fullName evidence="4">NADH:flavin oxidoreductase</fullName>
    </submittedName>
</protein>
<dbReference type="Proteomes" id="UP001551695">
    <property type="component" value="Unassembled WGS sequence"/>
</dbReference>
<evidence type="ECO:0000313" key="4">
    <source>
        <dbReference type="EMBL" id="MEV0712384.1"/>
    </source>
</evidence>
<keyword evidence="1" id="KW-0285">Flavoprotein</keyword>
<gene>
    <name evidence="4" type="ORF">AB0I48_32995</name>
</gene>
<reference evidence="4 5" key="1">
    <citation type="submission" date="2024-06" db="EMBL/GenBank/DDBJ databases">
        <title>The Natural Products Discovery Center: Release of the First 8490 Sequenced Strains for Exploring Actinobacteria Biosynthetic Diversity.</title>
        <authorList>
            <person name="Kalkreuter E."/>
            <person name="Kautsar S.A."/>
            <person name="Yang D."/>
            <person name="Bader C.D."/>
            <person name="Teijaro C.N."/>
            <person name="Fluegel L."/>
            <person name="Davis C.M."/>
            <person name="Simpson J.R."/>
            <person name="Lauterbach L."/>
            <person name="Steele A.D."/>
            <person name="Gui C."/>
            <person name="Meng S."/>
            <person name="Li G."/>
            <person name="Viehrig K."/>
            <person name="Ye F."/>
            <person name="Su P."/>
            <person name="Kiefer A.F."/>
            <person name="Nichols A."/>
            <person name="Cepeda A.J."/>
            <person name="Yan W."/>
            <person name="Fan B."/>
            <person name="Jiang Y."/>
            <person name="Adhikari A."/>
            <person name="Zheng C.-J."/>
            <person name="Schuster L."/>
            <person name="Cowan T.M."/>
            <person name="Smanski M.J."/>
            <person name="Chevrette M.G."/>
            <person name="De Carvalho L.P.S."/>
            <person name="Shen B."/>
        </authorList>
    </citation>
    <scope>NUCLEOTIDE SEQUENCE [LARGE SCALE GENOMIC DNA]</scope>
    <source>
        <strain evidence="4 5">NPDC050403</strain>
    </source>
</reference>
<evidence type="ECO:0000313" key="5">
    <source>
        <dbReference type="Proteomes" id="UP001551695"/>
    </source>
</evidence>
<keyword evidence="5" id="KW-1185">Reference proteome</keyword>
<dbReference type="Pfam" id="PF00724">
    <property type="entry name" value="Oxidored_FMN"/>
    <property type="match status" value="1"/>
</dbReference>
<keyword evidence="2" id="KW-0560">Oxidoreductase</keyword>
<dbReference type="SUPFAM" id="SSF51395">
    <property type="entry name" value="FMN-linked oxidoreductases"/>
    <property type="match status" value="1"/>
</dbReference>
<accession>A0ABV3G3X2</accession>
<organism evidence="4 5">
    <name type="scientific">Nocardia aurea</name>
    <dbReference type="NCBI Taxonomy" id="2144174"/>
    <lineage>
        <taxon>Bacteria</taxon>
        <taxon>Bacillati</taxon>
        <taxon>Actinomycetota</taxon>
        <taxon>Actinomycetes</taxon>
        <taxon>Mycobacteriales</taxon>
        <taxon>Nocardiaceae</taxon>
        <taxon>Nocardia</taxon>
    </lineage>
</organism>
<sequence length="402" mass="43496">MTEVFAPATLGPITLRNRVIKAATFEGRTPDALATDDLIAFHREVAAGGVGMTTVAYCAVAPGGRTDRHQIWMRPEAVAGLRKLTDAVHAEGAAANAQIGHAGPVANAASNRVPALAPSPLFSPLGMRAMKVPDAAAIADLVAAHADAARLAEQAGFDAVEIHFGHNYLASAFLSPLLNRRKDDYGGPLVNRARFAREIARAVREAVGGRLAVTAKLNMEDGRRGGLTVPESLQVASWLEADGTLDAIELTAGSSLLNPMLLFHGDAPRRSFARTLPGPARWGFRAVGRAFLKEYPYQEAYLLERARQFRRELSMPLILLGGITNMETMRLAMTEGFDFVAMGRALLREPDLLHRIRSDESTRSACVHCNECMPTIYSGTRCIYRPVLPHEPVTLTMPTVSR</sequence>
<evidence type="ECO:0000259" key="3">
    <source>
        <dbReference type="Pfam" id="PF00724"/>
    </source>
</evidence>
<dbReference type="CDD" id="cd02803">
    <property type="entry name" value="OYE_like_FMN_family"/>
    <property type="match status" value="1"/>
</dbReference>